<accession>A0AC35UDY1</accession>
<reference evidence="2" key="1">
    <citation type="submission" date="2016-11" db="UniProtKB">
        <authorList>
            <consortium name="WormBaseParasite"/>
        </authorList>
    </citation>
    <scope>IDENTIFICATION</scope>
    <source>
        <strain evidence="2">KR3021</strain>
    </source>
</reference>
<sequence length="569" mass="65579">MGIILSFIIKNYYHSIPVTIKSDVIIFETNVADNGLAVKIPFVPDFNRIKNERLLDILKGLNFEENSFGVNGTKTKLTAEEKILDNATFSENYFSLVTSDKVSLNRELTDRRPKECVERAKSYGPMSPASIIIVFHNEAFSTLIRSIHSIINRTNFKRIVEIILVDDASDKAFLISPLSDYIKLLPIKMHLIRLNERSGLVRARLEGSKLASGTNLVFLDSHIEVTKGWIEPLLVDLDDKQFRIVSPIVDVIGHTNLEYQQSIEGLNGGFDWYLSFIWQAVSYQDFEKRDISENIPTPTIAGGLFAVNRLLFWEYGSYDSAMKIWSGENLEMSFRAWMCGGRLDISPCSRVGHIFRDKSPYTFPGGVNEVIYTNLKRVAEVWMDEYKEFFYKYVEYAKTLDAGDMEERKEFRKRKNCKSFKWYLENVVPEGNIPFDFISLGTVKLASENTCLSLDKDDGEGKVVLAESCDENRRGQIWTLNKRGVLRQHKMCLTFINTESDSFVETQSYACGYAHEETHQFFDYNPQSRQIIHRESGKCMSIYNEKVGFEPCSESNRFQHWLFEGYRNE</sequence>
<dbReference type="WBParaSite" id="RSKR_0001031300.1">
    <property type="protein sequence ID" value="RSKR_0001031300.1"/>
    <property type="gene ID" value="RSKR_0001031300"/>
</dbReference>
<name>A0AC35UDY1_9BILA</name>
<evidence type="ECO:0000313" key="1">
    <source>
        <dbReference type="Proteomes" id="UP000095286"/>
    </source>
</evidence>
<organism evidence="1 2">
    <name type="scientific">Rhabditophanes sp. KR3021</name>
    <dbReference type="NCBI Taxonomy" id="114890"/>
    <lineage>
        <taxon>Eukaryota</taxon>
        <taxon>Metazoa</taxon>
        <taxon>Ecdysozoa</taxon>
        <taxon>Nematoda</taxon>
        <taxon>Chromadorea</taxon>
        <taxon>Rhabditida</taxon>
        <taxon>Tylenchina</taxon>
        <taxon>Panagrolaimomorpha</taxon>
        <taxon>Strongyloidoidea</taxon>
        <taxon>Alloionematidae</taxon>
        <taxon>Rhabditophanes</taxon>
    </lineage>
</organism>
<proteinExistence type="predicted"/>
<evidence type="ECO:0000313" key="2">
    <source>
        <dbReference type="WBParaSite" id="RSKR_0001031300.1"/>
    </source>
</evidence>
<dbReference type="Proteomes" id="UP000095286">
    <property type="component" value="Unplaced"/>
</dbReference>
<protein>
    <submittedName>
        <fullName evidence="2">Polypeptide N-acetylgalactosaminyltransferase</fullName>
    </submittedName>
</protein>